<proteinExistence type="predicted"/>
<evidence type="ECO:0000313" key="2">
    <source>
        <dbReference type="Proteomes" id="UP000276232"/>
    </source>
</evidence>
<organism evidence="1 2">
    <name type="scientific">Pseudokineococcus lusitanus</name>
    <dbReference type="NCBI Taxonomy" id="763993"/>
    <lineage>
        <taxon>Bacteria</taxon>
        <taxon>Bacillati</taxon>
        <taxon>Actinomycetota</taxon>
        <taxon>Actinomycetes</taxon>
        <taxon>Kineosporiales</taxon>
        <taxon>Kineosporiaceae</taxon>
        <taxon>Pseudokineococcus</taxon>
    </lineage>
</organism>
<dbReference type="OrthoDB" id="4381340at2"/>
<evidence type="ECO:0000313" key="1">
    <source>
        <dbReference type="EMBL" id="ROP45549.1"/>
    </source>
</evidence>
<keyword evidence="2" id="KW-1185">Reference proteome</keyword>
<gene>
    <name evidence="1" type="ORF">EDC03_0153</name>
</gene>
<comment type="caution">
    <text evidence="1">The sequence shown here is derived from an EMBL/GenBank/DDBJ whole genome shotgun (WGS) entry which is preliminary data.</text>
</comment>
<dbReference type="InParanoid" id="A0A3N1HSW1"/>
<accession>A0A3N1HSW1</accession>
<dbReference type="Proteomes" id="UP000276232">
    <property type="component" value="Unassembled WGS sequence"/>
</dbReference>
<sequence length="108" mass="12358">MRQDDRAERLLVRLFPDYGAEWPVWGSRGAGRQGLLSPAHFPGLPADLVEDLRSWQRRWEDKHPEPWIDRRPPQAAERQAELDRLAQRLAAEVSGTADVQTDTWSSTG</sequence>
<reference evidence="1 2" key="1">
    <citation type="journal article" date="2015" name="Stand. Genomic Sci.">
        <title>Genomic Encyclopedia of Bacterial and Archaeal Type Strains, Phase III: the genomes of soil and plant-associated and newly described type strains.</title>
        <authorList>
            <person name="Whitman W.B."/>
            <person name="Woyke T."/>
            <person name="Klenk H.P."/>
            <person name="Zhou Y."/>
            <person name="Lilburn T.G."/>
            <person name="Beck B.J."/>
            <person name="De Vos P."/>
            <person name="Vandamme P."/>
            <person name="Eisen J.A."/>
            <person name="Garrity G."/>
            <person name="Hugenholtz P."/>
            <person name="Kyrpides N.C."/>
        </authorList>
    </citation>
    <scope>NUCLEOTIDE SEQUENCE [LARGE SCALE GENOMIC DNA]</scope>
    <source>
        <strain evidence="1 2">CECT 7306</strain>
    </source>
</reference>
<dbReference type="AlphaFoldDB" id="A0A3N1HSW1"/>
<protein>
    <submittedName>
        <fullName evidence="1">Uncharacterized protein</fullName>
    </submittedName>
</protein>
<name>A0A3N1HSW1_9ACTN</name>
<dbReference type="RefSeq" id="WP_123378308.1">
    <property type="nucleotide sequence ID" value="NZ_RJKN01000001.1"/>
</dbReference>
<dbReference type="EMBL" id="RJKN01000001">
    <property type="protein sequence ID" value="ROP45549.1"/>
    <property type="molecule type" value="Genomic_DNA"/>
</dbReference>